<dbReference type="Gene3D" id="3.30.460.10">
    <property type="entry name" value="Beta Polymerase, domain 2"/>
    <property type="match status" value="1"/>
</dbReference>
<dbReference type="OrthoDB" id="9799092at2"/>
<name>A0A5P9CJC9_9VIBR</name>
<sequence length="58" mass="6180">MLPDAVIEHIGSSSIPNAISKGDLDILVGINASELEKAVTRLTTLGSQMTIVEKNQFL</sequence>
<protein>
    <submittedName>
        <fullName evidence="1">Uncharacterized protein</fullName>
    </submittedName>
</protein>
<reference evidence="1 2" key="1">
    <citation type="submission" date="2019-10" db="EMBL/GenBank/DDBJ databases">
        <title>Complete genome sequence of Vibrio sp. strain THAF100, isolated from non-filtered water from the water column of tank 6 of a marine aquarium containing stony-coral fragments. Water maintained at 26 degree C.</title>
        <authorList>
            <person name="Ruckert C."/>
            <person name="Franco A."/>
            <person name="Kalinowski J."/>
            <person name="Glaeser S."/>
        </authorList>
    </citation>
    <scope>NUCLEOTIDE SEQUENCE [LARGE SCALE GENOMIC DNA]</scope>
    <source>
        <strain evidence="1 2">THAF100</strain>
    </source>
</reference>
<dbReference type="EMBL" id="CP045350">
    <property type="protein sequence ID" value="QFT26334.1"/>
    <property type="molecule type" value="Genomic_DNA"/>
</dbReference>
<dbReference type="Pfam" id="PF04229">
    <property type="entry name" value="GrpB"/>
    <property type="match status" value="1"/>
</dbReference>
<dbReference type="InterPro" id="IPR043519">
    <property type="entry name" value="NT_sf"/>
</dbReference>
<organism evidence="1 2">
    <name type="scientific">Vibrio aquimaris</name>
    <dbReference type="NCBI Taxonomy" id="2587862"/>
    <lineage>
        <taxon>Bacteria</taxon>
        <taxon>Pseudomonadati</taxon>
        <taxon>Pseudomonadota</taxon>
        <taxon>Gammaproteobacteria</taxon>
        <taxon>Vibrionales</taxon>
        <taxon>Vibrionaceae</taxon>
        <taxon>Vibrio</taxon>
    </lineage>
</organism>
<accession>A0A5P9CJC9</accession>
<dbReference type="SUPFAM" id="SSF81301">
    <property type="entry name" value="Nucleotidyltransferase"/>
    <property type="match status" value="1"/>
</dbReference>
<gene>
    <name evidence="1" type="ORF">FIV01_07830</name>
</gene>
<dbReference type="InterPro" id="IPR007344">
    <property type="entry name" value="GrpB/CoaE"/>
</dbReference>
<dbReference type="KEGG" id="vaq:FIV01_07830"/>
<proteinExistence type="predicted"/>
<evidence type="ECO:0000313" key="2">
    <source>
        <dbReference type="Proteomes" id="UP000326936"/>
    </source>
</evidence>
<dbReference type="Proteomes" id="UP000326936">
    <property type="component" value="Chromosome"/>
</dbReference>
<evidence type="ECO:0000313" key="1">
    <source>
        <dbReference type="EMBL" id="QFT26334.1"/>
    </source>
</evidence>
<keyword evidence="2" id="KW-1185">Reference proteome</keyword>
<dbReference type="AlphaFoldDB" id="A0A5P9CJC9"/>